<dbReference type="EMBL" id="CP151407">
    <property type="protein sequence ID" value="WZJ23410.1"/>
    <property type="molecule type" value="Genomic_DNA"/>
</dbReference>
<protein>
    <recommendedName>
        <fullName evidence="3">Integron gene cassette protein</fullName>
    </recommendedName>
</protein>
<sequence>MNKLQESQIKIAVKVGGEVSFGHAVIEQEMVMCGSGWFSGVEVYGFSEFQNECIAYAINEGSVLFDRIEDDESIDLDSFEWAVTSISSDALQEIRRQDSRPPTGAQITTADGGIYLVGDDGRIYLGGEIRWESMGEIGQAFVMEVPNGSL</sequence>
<accession>A0ABZ2XLB7</accession>
<geneLocation type="plasmid" evidence="1 2">
    <name>unnamed1</name>
</geneLocation>
<reference evidence="1 2" key="1">
    <citation type="submission" date="2024-04" db="EMBL/GenBank/DDBJ databases">
        <title>Dissimilatory iodate-reducing microorganisms contribute to the enrichment of iodine in groundwater.</title>
        <authorList>
            <person name="Jiang Z."/>
        </authorList>
    </citation>
    <scope>NUCLEOTIDE SEQUENCE [LARGE SCALE GENOMIC DNA]</scope>
    <source>
        <strain evidence="1 2">NCP973</strain>
        <plasmid evidence="1 2">unnamed1</plasmid>
    </source>
</reference>
<evidence type="ECO:0000313" key="2">
    <source>
        <dbReference type="Proteomes" id="UP001479520"/>
    </source>
</evidence>
<evidence type="ECO:0008006" key="3">
    <source>
        <dbReference type="Google" id="ProtNLM"/>
    </source>
</evidence>
<organism evidence="1 2">
    <name type="scientific">Azonexus hydrophilus</name>
    <dbReference type="NCBI Taxonomy" id="418702"/>
    <lineage>
        <taxon>Bacteria</taxon>
        <taxon>Pseudomonadati</taxon>
        <taxon>Pseudomonadota</taxon>
        <taxon>Betaproteobacteria</taxon>
        <taxon>Rhodocyclales</taxon>
        <taxon>Azonexaceae</taxon>
        <taxon>Azonexus</taxon>
    </lineage>
</organism>
<name>A0ABZ2XLB7_9RHOO</name>
<dbReference type="RefSeq" id="WP_341744742.1">
    <property type="nucleotide sequence ID" value="NZ_CP151407.1"/>
</dbReference>
<proteinExistence type="predicted"/>
<evidence type="ECO:0000313" key="1">
    <source>
        <dbReference type="EMBL" id="WZJ23410.1"/>
    </source>
</evidence>
<keyword evidence="2" id="KW-1185">Reference proteome</keyword>
<keyword evidence="1" id="KW-0614">Plasmid</keyword>
<dbReference type="Proteomes" id="UP001479520">
    <property type="component" value="Plasmid unnamed1"/>
</dbReference>
<gene>
    <name evidence="1" type="ORF">AADV58_16770</name>
</gene>